<keyword evidence="6 15" id="KW-0812">Transmembrane</keyword>
<gene>
    <name evidence="19" type="primary">RvY_01473-1</name>
    <name evidence="19" type="synonym">RvY_01473.1</name>
    <name evidence="19" type="ORF">RvY_01473</name>
</gene>
<dbReference type="SMART" id="SM00467">
    <property type="entry name" value="GS"/>
    <property type="match status" value="1"/>
</dbReference>
<feature type="transmembrane region" description="Helical" evidence="15">
    <location>
        <begin position="133"/>
        <end position="157"/>
    </location>
</feature>
<dbReference type="GO" id="GO:0004675">
    <property type="term" value="F:transmembrane receptor protein serine/threonine kinase activity"/>
    <property type="evidence" value="ECO:0007669"/>
    <property type="project" value="UniProtKB-EC"/>
</dbReference>
<dbReference type="EC" id="2.7.11.30" evidence="3"/>
<dbReference type="CDD" id="cd14056">
    <property type="entry name" value="STKc_TGFbR_I"/>
    <property type="match status" value="1"/>
</dbReference>
<keyword evidence="9" id="KW-0418">Kinase</keyword>
<dbReference type="PROSITE" id="PS51256">
    <property type="entry name" value="GS"/>
    <property type="match status" value="1"/>
</dbReference>
<evidence type="ECO:0000259" key="18">
    <source>
        <dbReference type="PROSITE" id="PS51256"/>
    </source>
</evidence>
<evidence type="ECO:0000256" key="16">
    <source>
        <dbReference type="SAM" id="SignalP"/>
    </source>
</evidence>
<dbReference type="PROSITE" id="PS50011">
    <property type="entry name" value="PROTEIN_KINASE_DOM"/>
    <property type="match status" value="1"/>
</dbReference>
<keyword evidence="13" id="KW-0675">Receptor</keyword>
<dbReference type="FunFam" id="1.10.510.10:FF:000304">
    <property type="entry name" value="Receptor protein serine/threonine kinase"/>
    <property type="match status" value="1"/>
</dbReference>
<accession>A0A1D1URP9</accession>
<keyword evidence="5" id="KW-0808">Transferase</keyword>
<dbReference type="GO" id="GO:0071363">
    <property type="term" value="P:cellular response to growth factor stimulus"/>
    <property type="evidence" value="ECO:0007669"/>
    <property type="project" value="TreeGrafter"/>
</dbReference>
<evidence type="ECO:0000256" key="8">
    <source>
        <dbReference type="ARBA" id="ARBA00022741"/>
    </source>
</evidence>
<feature type="binding site" evidence="14">
    <location>
        <position position="240"/>
    </location>
    <ligand>
        <name>ATP</name>
        <dbReference type="ChEBI" id="CHEBI:30616"/>
    </ligand>
</feature>
<dbReference type="PROSITE" id="PS00107">
    <property type="entry name" value="PROTEIN_KINASE_ATP"/>
    <property type="match status" value="1"/>
</dbReference>
<keyword evidence="11 15" id="KW-1133">Transmembrane helix</keyword>
<dbReference type="InterPro" id="IPR011009">
    <property type="entry name" value="Kinase-like_dom_sf"/>
</dbReference>
<dbReference type="EMBL" id="BDGG01000001">
    <property type="protein sequence ID" value="GAU88848.1"/>
    <property type="molecule type" value="Genomic_DNA"/>
</dbReference>
<feature type="domain" description="Protein kinase" evidence="17">
    <location>
        <begin position="213"/>
        <end position="506"/>
    </location>
</feature>
<keyword evidence="20" id="KW-1185">Reference proteome</keyword>
<keyword evidence="7 16" id="KW-0732">Signal</keyword>
<evidence type="ECO:0000256" key="4">
    <source>
        <dbReference type="ARBA" id="ARBA00022527"/>
    </source>
</evidence>
<dbReference type="Gene3D" id="2.10.60.10">
    <property type="entry name" value="CD59"/>
    <property type="match status" value="1"/>
</dbReference>
<evidence type="ECO:0000256" key="14">
    <source>
        <dbReference type="PROSITE-ProRule" id="PRU10141"/>
    </source>
</evidence>
<dbReference type="AlphaFoldDB" id="A0A1D1URP9"/>
<evidence type="ECO:0000256" key="13">
    <source>
        <dbReference type="ARBA" id="ARBA00023170"/>
    </source>
</evidence>
<dbReference type="SUPFAM" id="SSF56112">
    <property type="entry name" value="Protein kinase-like (PK-like)"/>
    <property type="match status" value="1"/>
</dbReference>
<evidence type="ECO:0000256" key="9">
    <source>
        <dbReference type="ARBA" id="ARBA00022777"/>
    </source>
</evidence>
<evidence type="ECO:0000256" key="1">
    <source>
        <dbReference type="ARBA" id="ARBA00004479"/>
    </source>
</evidence>
<evidence type="ECO:0000256" key="3">
    <source>
        <dbReference type="ARBA" id="ARBA00012401"/>
    </source>
</evidence>
<dbReference type="GO" id="GO:0005524">
    <property type="term" value="F:ATP binding"/>
    <property type="evidence" value="ECO:0007669"/>
    <property type="project" value="UniProtKB-UniRule"/>
</dbReference>
<evidence type="ECO:0000256" key="10">
    <source>
        <dbReference type="ARBA" id="ARBA00022840"/>
    </source>
</evidence>
<proteinExistence type="inferred from homology"/>
<dbReference type="PROSITE" id="PS00108">
    <property type="entry name" value="PROTEIN_KINASE_ST"/>
    <property type="match status" value="1"/>
</dbReference>
<keyword evidence="8 14" id="KW-0547">Nucleotide-binding</keyword>
<dbReference type="Gene3D" id="3.30.200.20">
    <property type="entry name" value="Phosphorylase Kinase, domain 1"/>
    <property type="match status" value="1"/>
</dbReference>
<dbReference type="InterPro" id="IPR000719">
    <property type="entry name" value="Prot_kinase_dom"/>
</dbReference>
<name>A0A1D1URP9_RAMVA</name>
<dbReference type="InterPro" id="IPR017441">
    <property type="entry name" value="Protein_kinase_ATP_BS"/>
</dbReference>
<dbReference type="SUPFAM" id="SSF57302">
    <property type="entry name" value="Snake toxin-like"/>
    <property type="match status" value="1"/>
</dbReference>
<feature type="signal peptide" evidence="16">
    <location>
        <begin position="1"/>
        <end position="19"/>
    </location>
</feature>
<dbReference type="Pfam" id="PF00069">
    <property type="entry name" value="Pkinase"/>
    <property type="match status" value="1"/>
</dbReference>
<dbReference type="GO" id="GO:0043235">
    <property type="term" value="C:receptor complex"/>
    <property type="evidence" value="ECO:0007669"/>
    <property type="project" value="TreeGrafter"/>
</dbReference>
<evidence type="ECO:0000313" key="19">
    <source>
        <dbReference type="EMBL" id="GAU88848.1"/>
    </source>
</evidence>
<feature type="domain" description="GS" evidence="18">
    <location>
        <begin position="187"/>
        <end position="212"/>
    </location>
</feature>
<feature type="chain" id="PRO_5008897532" description="receptor protein serine/threonine kinase" evidence="16">
    <location>
        <begin position="20"/>
        <end position="514"/>
    </location>
</feature>
<evidence type="ECO:0000256" key="6">
    <source>
        <dbReference type="ARBA" id="ARBA00022692"/>
    </source>
</evidence>
<reference evidence="19 20" key="1">
    <citation type="journal article" date="2016" name="Nat. Commun.">
        <title>Extremotolerant tardigrade genome and improved radiotolerance of human cultured cells by tardigrade-unique protein.</title>
        <authorList>
            <person name="Hashimoto T."/>
            <person name="Horikawa D.D."/>
            <person name="Saito Y."/>
            <person name="Kuwahara H."/>
            <person name="Kozuka-Hata H."/>
            <person name="Shin-I T."/>
            <person name="Minakuchi Y."/>
            <person name="Ohishi K."/>
            <person name="Motoyama A."/>
            <person name="Aizu T."/>
            <person name="Enomoto A."/>
            <person name="Kondo K."/>
            <person name="Tanaka S."/>
            <person name="Hara Y."/>
            <person name="Koshikawa S."/>
            <person name="Sagara H."/>
            <person name="Miura T."/>
            <person name="Yokobori S."/>
            <person name="Miyagawa K."/>
            <person name="Suzuki Y."/>
            <person name="Kubo T."/>
            <person name="Oyama M."/>
            <person name="Kohara Y."/>
            <person name="Fujiyama A."/>
            <person name="Arakawa K."/>
            <person name="Katayama T."/>
            <person name="Toyoda A."/>
            <person name="Kunieda T."/>
        </authorList>
    </citation>
    <scope>NUCLEOTIDE SEQUENCE [LARGE SCALE GENOMIC DNA]</scope>
    <source>
        <strain evidence="19 20">YOKOZUNA-1</strain>
    </source>
</reference>
<comment type="caution">
    <text evidence="19">The sequence shown here is derived from an EMBL/GenBank/DDBJ whole genome shotgun (WGS) entry which is preliminary data.</text>
</comment>
<dbReference type="Proteomes" id="UP000186922">
    <property type="component" value="Unassembled WGS sequence"/>
</dbReference>
<dbReference type="PANTHER" id="PTHR23255:SF71">
    <property type="entry name" value="RECEPTOR PROTEIN SERINE_THREONINE KINASE"/>
    <property type="match status" value="1"/>
</dbReference>
<protein>
    <recommendedName>
        <fullName evidence="3">receptor protein serine/threonine kinase</fullName>
        <ecNumber evidence="3">2.7.11.30</ecNumber>
    </recommendedName>
</protein>
<dbReference type="CDD" id="cd23598">
    <property type="entry name" value="TFP_LU_ECD_Babo"/>
    <property type="match status" value="1"/>
</dbReference>
<evidence type="ECO:0000256" key="7">
    <source>
        <dbReference type="ARBA" id="ARBA00022729"/>
    </source>
</evidence>
<dbReference type="Gene3D" id="1.10.510.10">
    <property type="entry name" value="Transferase(Phosphotransferase) domain 1"/>
    <property type="match status" value="1"/>
</dbReference>
<dbReference type="Pfam" id="PF08515">
    <property type="entry name" value="TGF_beta_GS"/>
    <property type="match status" value="1"/>
</dbReference>
<evidence type="ECO:0000259" key="17">
    <source>
        <dbReference type="PROSITE" id="PS50011"/>
    </source>
</evidence>
<evidence type="ECO:0000313" key="20">
    <source>
        <dbReference type="Proteomes" id="UP000186922"/>
    </source>
</evidence>
<evidence type="ECO:0000256" key="12">
    <source>
        <dbReference type="ARBA" id="ARBA00023136"/>
    </source>
</evidence>
<dbReference type="STRING" id="947166.A0A1D1URP9"/>
<dbReference type="InterPro" id="IPR003605">
    <property type="entry name" value="GS_dom"/>
</dbReference>
<comment type="subcellular location">
    <subcellularLocation>
        <location evidence="1">Membrane</location>
        <topology evidence="1">Single-pass type I membrane protein</topology>
    </subcellularLocation>
</comment>
<dbReference type="InterPro" id="IPR000333">
    <property type="entry name" value="TGFB_receptor"/>
</dbReference>
<comment type="similarity">
    <text evidence="2">Belongs to the protein kinase superfamily. TKL Ser/Thr protein kinase family. TGFB receptor subfamily.</text>
</comment>
<evidence type="ECO:0000256" key="2">
    <source>
        <dbReference type="ARBA" id="ARBA00009605"/>
    </source>
</evidence>
<dbReference type="InterPro" id="IPR008271">
    <property type="entry name" value="Ser/Thr_kinase_AS"/>
</dbReference>
<dbReference type="SMART" id="SM00220">
    <property type="entry name" value="S_TKc"/>
    <property type="match status" value="1"/>
</dbReference>
<dbReference type="InterPro" id="IPR045860">
    <property type="entry name" value="Snake_toxin-like_sf"/>
</dbReference>
<keyword evidence="4" id="KW-0723">Serine/threonine-protein kinase</keyword>
<evidence type="ECO:0000256" key="11">
    <source>
        <dbReference type="ARBA" id="ARBA00022989"/>
    </source>
</evidence>
<sequence>MSLLPVVFLLVSIYSWIAAEAIKIGDIPGKKNLRCLCDGCQNKTCITDGVCFTQMMRLKDGVIKTSHSCLSRDQLFPVEFPFLCLPNLRHGRSFGSACCSDHHFCNKDSNITLLDLPEPPAPSPPSLPNGHQMYLIIGAAVGASVIIVLFAFIFFLTQRRNRLASNKKSSVEEAARLLEDGPDKVLGTISEMTTSGSGSGCPLLIQRTIARQVSLIKSVGKGRFGEVFLGRWRGENVAVKIFSTRDEDSWKREVEIYQTVMLRHENLLGFIAADNKDNGLSTQLWLITDYHELGSLFDYLTVTPLDIVQMLKLAYSVANGLAHLHMDIVGTADRRKPAIAHRDLKSKNVLVKRNGQCVIADLGLAVRYEGKTGLMNFPANEKAGTVRYLAPEVLNKSLNLRNFESLKSVDVYALGLTLWEICHRSRICGSAEDYELPFAREVSSDPEIPEMREVVFVQKKRPVFPNRWSTKEPMITLTRLMRECWSHNPQARLTALRVKKTLAQLLANEDVKLM</sequence>
<dbReference type="GO" id="GO:0005886">
    <property type="term" value="C:plasma membrane"/>
    <property type="evidence" value="ECO:0007669"/>
    <property type="project" value="TreeGrafter"/>
</dbReference>
<organism evidence="19 20">
    <name type="scientific">Ramazzottius varieornatus</name>
    <name type="common">Water bear</name>
    <name type="synonym">Tardigrade</name>
    <dbReference type="NCBI Taxonomy" id="947166"/>
    <lineage>
        <taxon>Eukaryota</taxon>
        <taxon>Metazoa</taxon>
        <taxon>Ecdysozoa</taxon>
        <taxon>Tardigrada</taxon>
        <taxon>Eutardigrada</taxon>
        <taxon>Parachela</taxon>
        <taxon>Hypsibioidea</taxon>
        <taxon>Ramazzottiidae</taxon>
        <taxon>Ramazzottius</taxon>
    </lineage>
</organism>
<dbReference type="PANTHER" id="PTHR23255">
    <property type="entry name" value="TRANSFORMING GROWTH FACTOR-BETA RECEPTOR TYPE I AND II"/>
    <property type="match status" value="1"/>
</dbReference>
<keyword evidence="10 14" id="KW-0067">ATP-binding</keyword>
<dbReference type="OrthoDB" id="69842at2759"/>
<keyword evidence="12 15" id="KW-0472">Membrane</keyword>
<evidence type="ECO:0000256" key="15">
    <source>
        <dbReference type="SAM" id="Phobius"/>
    </source>
</evidence>
<evidence type="ECO:0000256" key="5">
    <source>
        <dbReference type="ARBA" id="ARBA00022679"/>
    </source>
</evidence>
<dbReference type="Pfam" id="PF01064">
    <property type="entry name" value="Activin_recp"/>
    <property type="match status" value="1"/>
</dbReference>
<dbReference type="InterPro" id="IPR000472">
    <property type="entry name" value="Activin_recp"/>
</dbReference>